<reference evidence="9" key="1">
    <citation type="journal article" date="2018" name="DNA Res.">
        <title>Multiple hybrid de novo genome assembly of finger millet, an orphan allotetraploid crop.</title>
        <authorList>
            <person name="Hatakeyama M."/>
            <person name="Aluri S."/>
            <person name="Balachadran M.T."/>
            <person name="Sivarajan S.R."/>
            <person name="Patrignani A."/>
            <person name="Gruter S."/>
            <person name="Poveda L."/>
            <person name="Shimizu-Inatsugi R."/>
            <person name="Baeten J."/>
            <person name="Francoijs K.J."/>
            <person name="Nataraja K.N."/>
            <person name="Reddy Y.A.N."/>
            <person name="Phadnis S."/>
            <person name="Ravikumar R.L."/>
            <person name="Schlapbach R."/>
            <person name="Sreeman S.M."/>
            <person name="Shimizu K.K."/>
        </authorList>
    </citation>
    <scope>NUCLEOTIDE SEQUENCE</scope>
</reference>
<name>A0AAV5FKM4_ELECO</name>
<keyword evidence="6" id="KW-0539">Nucleus</keyword>
<feature type="compositionally biased region" description="Basic residues" evidence="7">
    <location>
        <begin position="346"/>
        <end position="359"/>
    </location>
</feature>
<dbReference type="CDD" id="cd11454">
    <property type="entry name" value="bHLH_AtIND_like"/>
    <property type="match status" value="1"/>
</dbReference>
<feature type="region of interest" description="Disordered" evidence="7">
    <location>
        <begin position="416"/>
        <end position="440"/>
    </location>
</feature>
<dbReference type="GO" id="GO:0046983">
    <property type="term" value="F:protein dimerization activity"/>
    <property type="evidence" value="ECO:0007669"/>
    <property type="project" value="InterPro"/>
</dbReference>
<feature type="domain" description="BHLH" evidence="8">
    <location>
        <begin position="220"/>
        <end position="269"/>
    </location>
</feature>
<evidence type="ECO:0000256" key="4">
    <source>
        <dbReference type="ARBA" id="ARBA00023125"/>
    </source>
</evidence>
<evidence type="ECO:0000256" key="6">
    <source>
        <dbReference type="ARBA" id="ARBA00023242"/>
    </source>
</evidence>
<dbReference type="PROSITE" id="PS50888">
    <property type="entry name" value="BHLH"/>
    <property type="match status" value="1"/>
</dbReference>
<dbReference type="InterPro" id="IPR045843">
    <property type="entry name" value="IND-like"/>
</dbReference>
<protein>
    <recommendedName>
        <fullName evidence="8">BHLH domain-containing protein</fullName>
    </recommendedName>
</protein>
<dbReference type="FunFam" id="4.10.280.10:FF:000022">
    <property type="entry name" value="Basic helix-loop-helix transcription factor"/>
    <property type="match status" value="1"/>
</dbReference>
<dbReference type="Proteomes" id="UP001054889">
    <property type="component" value="Unassembled WGS sequence"/>
</dbReference>
<comment type="subcellular location">
    <subcellularLocation>
        <location evidence="1">Nucleus</location>
    </subcellularLocation>
</comment>
<feature type="region of interest" description="Disordered" evidence="7">
    <location>
        <begin position="334"/>
        <end position="363"/>
    </location>
</feature>
<dbReference type="GO" id="GO:0005634">
    <property type="term" value="C:nucleus"/>
    <property type="evidence" value="ECO:0007669"/>
    <property type="project" value="UniProtKB-SubCell"/>
</dbReference>
<dbReference type="AlphaFoldDB" id="A0AAV5FKM4"/>
<dbReference type="PANTHER" id="PTHR16223:SF366">
    <property type="entry name" value="BHLH DOMAIN-CONTAINING PROTEIN"/>
    <property type="match status" value="1"/>
</dbReference>
<dbReference type="EMBL" id="BQKI01000088">
    <property type="protein sequence ID" value="GJN35332.1"/>
    <property type="molecule type" value="Genomic_DNA"/>
</dbReference>
<evidence type="ECO:0000256" key="2">
    <source>
        <dbReference type="ARBA" id="ARBA00005510"/>
    </source>
</evidence>
<feature type="compositionally biased region" description="Pro residues" evidence="7">
    <location>
        <begin position="421"/>
        <end position="433"/>
    </location>
</feature>
<dbReference type="GO" id="GO:0000981">
    <property type="term" value="F:DNA-binding transcription factor activity, RNA polymerase II-specific"/>
    <property type="evidence" value="ECO:0007669"/>
    <property type="project" value="TreeGrafter"/>
</dbReference>
<dbReference type="SUPFAM" id="SSF47459">
    <property type="entry name" value="HLH, helix-loop-helix DNA-binding domain"/>
    <property type="match status" value="1"/>
</dbReference>
<dbReference type="Pfam" id="PF00010">
    <property type="entry name" value="HLH"/>
    <property type="match status" value="1"/>
</dbReference>
<accession>A0AAV5FKM4</accession>
<proteinExistence type="inferred from homology"/>
<feature type="compositionally biased region" description="Low complexity" evidence="7">
    <location>
        <begin position="183"/>
        <end position="197"/>
    </location>
</feature>
<reference evidence="9" key="2">
    <citation type="submission" date="2021-12" db="EMBL/GenBank/DDBJ databases">
        <title>Resequencing data analysis of finger millet.</title>
        <authorList>
            <person name="Hatakeyama M."/>
            <person name="Aluri S."/>
            <person name="Balachadran M.T."/>
            <person name="Sivarajan S.R."/>
            <person name="Poveda L."/>
            <person name="Shimizu-Inatsugi R."/>
            <person name="Schlapbach R."/>
            <person name="Sreeman S.M."/>
            <person name="Shimizu K.K."/>
        </authorList>
    </citation>
    <scope>NUCLEOTIDE SEQUENCE</scope>
</reference>
<feature type="region of interest" description="Disordered" evidence="7">
    <location>
        <begin position="147"/>
        <end position="227"/>
    </location>
</feature>
<keyword evidence="4" id="KW-0238">DNA-binding</keyword>
<sequence length="506" mass="55006">MEAGGLIAEVGWTEFDFSFQGEETEIMAQLLGSFPSYGEGGGQELPWSDQASSAYCDSTGSSLVVPSAYEGYYLSNSNEALGISSCVGSDDLGLVQDQDAANILNGFSNHYLSIYGNASINQVDLDDSGMSVVDSVSAANKRKLLAEEVDGQTRGRKRARKGETRGMEKAKQSGDEDTDIPITSGSPTSCCTSDSDSNASQECADAEARPKAKARAGRGAATEPQSIYARKRRERINERLRILQNLVPNGTKVDISTMLEEAVQYVKFLQLQIKVDISTMLEKADHYVKFLQLQIKVLSAYRLRLTPTNCCKFEKQNKFYIACTVEQREAKNVVSNNEMQNSTERRSRRALRPCARCRPRAPPPSARYRPCSATQRALRRPCSAAALHVATAPCSAAALRVAAAPALRRLRCARPARCNPRAPPPPPYAPQPPRSILQSSEARVAAAPHVVLLWAEIGWGRSCSGLVPPGGGGGGGGSSSCCAGRSESVGGRRPWLWRRRPRRMRR</sequence>
<evidence type="ECO:0000256" key="5">
    <source>
        <dbReference type="ARBA" id="ARBA00023163"/>
    </source>
</evidence>
<feature type="compositionally biased region" description="Basic and acidic residues" evidence="7">
    <location>
        <begin position="161"/>
        <end position="174"/>
    </location>
</feature>
<evidence type="ECO:0000313" key="9">
    <source>
        <dbReference type="EMBL" id="GJN35332.1"/>
    </source>
</evidence>
<comment type="caution">
    <text evidence="9">The sequence shown here is derived from an EMBL/GenBank/DDBJ whole genome shotgun (WGS) entry which is preliminary data.</text>
</comment>
<comment type="similarity">
    <text evidence="2">Belongs to the bHLH protein family.</text>
</comment>
<evidence type="ECO:0000313" key="10">
    <source>
        <dbReference type="Proteomes" id="UP001054889"/>
    </source>
</evidence>
<keyword evidence="5" id="KW-0804">Transcription</keyword>
<dbReference type="GO" id="GO:0000978">
    <property type="term" value="F:RNA polymerase II cis-regulatory region sequence-specific DNA binding"/>
    <property type="evidence" value="ECO:0007669"/>
    <property type="project" value="TreeGrafter"/>
</dbReference>
<evidence type="ECO:0000259" key="8">
    <source>
        <dbReference type="PROSITE" id="PS50888"/>
    </source>
</evidence>
<dbReference type="PANTHER" id="PTHR16223">
    <property type="entry name" value="TRANSCRIPTION FACTOR BHLH83-RELATED"/>
    <property type="match status" value="1"/>
</dbReference>
<dbReference type="Gene3D" id="4.10.280.10">
    <property type="entry name" value="Helix-loop-helix DNA-binding domain"/>
    <property type="match status" value="1"/>
</dbReference>
<gene>
    <name evidence="9" type="primary">gb24088</name>
    <name evidence="9" type="ORF">PR202_gb24088</name>
</gene>
<evidence type="ECO:0000256" key="3">
    <source>
        <dbReference type="ARBA" id="ARBA00023015"/>
    </source>
</evidence>
<evidence type="ECO:0000256" key="1">
    <source>
        <dbReference type="ARBA" id="ARBA00004123"/>
    </source>
</evidence>
<evidence type="ECO:0000256" key="7">
    <source>
        <dbReference type="SAM" id="MobiDB-lite"/>
    </source>
</evidence>
<keyword evidence="3" id="KW-0805">Transcription regulation</keyword>
<dbReference type="InterPro" id="IPR011598">
    <property type="entry name" value="bHLH_dom"/>
</dbReference>
<dbReference type="SMART" id="SM00353">
    <property type="entry name" value="HLH"/>
    <property type="match status" value="1"/>
</dbReference>
<dbReference type="InterPro" id="IPR036638">
    <property type="entry name" value="HLH_DNA-bd_sf"/>
</dbReference>
<keyword evidence="10" id="KW-1185">Reference proteome</keyword>
<organism evidence="9 10">
    <name type="scientific">Eleusine coracana subsp. coracana</name>
    <dbReference type="NCBI Taxonomy" id="191504"/>
    <lineage>
        <taxon>Eukaryota</taxon>
        <taxon>Viridiplantae</taxon>
        <taxon>Streptophyta</taxon>
        <taxon>Embryophyta</taxon>
        <taxon>Tracheophyta</taxon>
        <taxon>Spermatophyta</taxon>
        <taxon>Magnoliopsida</taxon>
        <taxon>Liliopsida</taxon>
        <taxon>Poales</taxon>
        <taxon>Poaceae</taxon>
        <taxon>PACMAD clade</taxon>
        <taxon>Chloridoideae</taxon>
        <taxon>Cynodonteae</taxon>
        <taxon>Eleusininae</taxon>
        <taxon>Eleusine</taxon>
    </lineage>
</organism>